<proteinExistence type="predicted"/>
<protein>
    <submittedName>
        <fullName evidence="2">Cupin domain-containing protein</fullName>
    </submittedName>
</protein>
<dbReference type="OrthoDB" id="5145129at2"/>
<accession>A0A1H8PE39</accession>
<dbReference type="InterPro" id="IPR011051">
    <property type="entry name" value="RmlC_Cupin_sf"/>
</dbReference>
<dbReference type="STRING" id="673521.SAMN05660991_00113"/>
<dbReference type="Pfam" id="PF07883">
    <property type="entry name" value="Cupin_2"/>
    <property type="match status" value="1"/>
</dbReference>
<evidence type="ECO:0000259" key="1">
    <source>
        <dbReference type="Pfam" id="PF07883"/>
    </source>
</evidence>
<feature type="domain" description="Cupin type-2" evidence="1">
    <location>
        <begin position="37"/>
        <end position="90"/>
    </location>
</feature>
<dbReference type="EMBL" id="FOEE01000001">
    <property type="protein sequence ID" value="SEO39908.1"/>
    <property type="molecule type" value="Genomic_DNA"/>
</dbReference>
<sequence>MSVVRADRAVLFEAHGSRFHSYVAPSRGSRQLCAWRLEVPAGLRGVPHRPTREEVLLVLTGELTATVDGSPATLGPGDVLVVPAGSEFAVDAGPVGCTAWVTTSPGLEAVLPDGTRLAPPWAA</sequence>
<evidence type="ECO:0000313" key="2">
    <source>
        <dbReference type="EMBL" id="SEO39908.1"/>
    </source>
</evidence>
<dbReference type="Gene3D" id="2.60.120.10">
    <property type="entry name" value="Jelly Rolls"/>
    <property type="match status" value="1"/>
</dbReference>
<name>A0A1H8PE39_9ACTN</name>
<dbReference type="SUPFAM" id="SSF51182">
    <property type="entry name" value="RmlC-like cupins"/>
    <property type="match status" value="1"/>
</dbReference>
<evidence type="ECO:0000313" key="3">
    <source>
        <dbReference type="Proteomes" id="UP000198960"/>
    </source>
</evidence>
<dbReference type="InterPro" id="IPR013096">
    <property type="entry name" value="Cupin_2"/>
</dbReference>
<dbReference type="InterPro" id="IPR014710">
    <property type="entry name" value="RmlC-like_jellyroll"/>
</dbReference>
<dbReference type="Proteomes" id="UP000198960">
    <property type="component" value="Unassembled WGS sequence"/>
</dbReference>
<gene>
    <name evidence="2" type="ORF">SAMN05660991_00113</name>
</gene>
<dbReference type="RefSeq" id="WP_091939056.1">
    <property type="nucleotide sequence ID" value="NZ_FOEE01000001.1"/>
</dbReference>
<organism evidence="2 3">
    <name type="scientific">Trujillonella endophytica</name>
    <dbReference type="NCBI Taxonomy" id="673521"/>
    <lineage>
        <taxon>Bacteria</taxon>
        <taxon>Bacillati</taxon>
        <taxon>Actinomycetota</taxon>
        <taxon>Actinomycetes</taxon>
        <taxon>Geodermatophilales</taxon>
        <taxon>Geodermatophilaceae</taxon>
        <taxon>Trujillonella</taxon>
    </lineage>
</organism>
<reference evidence="3" key="1">
    <citation type="submission" date="2016-10" db="EMBL/GenBank/DDBJ databases">
        <authorList>
            <person name="Varghese N."/>
            <person name="Submissions S."/>
        </authorList>
    </citation>
    <scope>NUCLEOTIDE SEQUENCE [LARGE SCALE GENOMIC DNA]</scope>
    <source>
        <strain evidence="3">DSM 45413</strain>
    </source>
</reference>
<dbReference type="AlphaFoldDB" id="A0A1H8PE39"/>
<keyword evidence="3" id="KW-1185">Reference proteome</keyword>